<evidence type="ECO:0000313" key="2">
    <source>
        <dbReference type="Proteomes" id="UP000828251"/>
    </source>
</evidence>
<proteinExistence type="predicted"/>
<dbReference type="EMBL" id="JAIQCV010000013">
    <property type="protein sequence ID" value="KAH1032176.1"/>
    <property type="molecule type" value="Genomic_DNA"/>
</dbReference>
<name>A0A9D3U9D0_9ROSI</name>
<evidence type="ECO:0008006" key="3">
    <source>
        <dbReference type="Google" id="ProtNLM"/>
    </source>
</evidence>
<sequence>KIQGRKGIHWCDWKDLCSLKEDKGLGFQNLDKFNIAILAKQGWRLINFPNSLLARFLKAKYYPNSKFLNAQLGNLPSLTWKSIWVAKGLLKKGLCWRIGIGDRISVWNDLWISSDEADKLQNQNKNENIKLVSDLIEGVNRTWKTNIIVNTFNVDIAREIIQIPLAKIVHDDFQVWRGEPSSDFSVRSAYKLL</sequence>
<dbReference type="AlphaFoldDB" id="A0A9D3U9D0"/>
<gene>
    <name evidence="1" type="ORF">J1N35_044350</name>
</gene>
<evidence type="ECO:0000313" key="1">
    <source>
        <dbReference type="EMBL" id="KAH1032176.1"/>
    </source>
</evidence>
<dbReference type="OrthoDB" id="999432at2759"/>
<organism evidence="1 2">
    <name type="scientific">Gossypium stocksii</name>
    <dbReference type="NCBI Taxonomy" id="47602"/>
    <lineage>
        <taxon>Eukaryota</taxon>
        <taxon>Viridiplantae</taxon>
        <taxon>Streptophyta</taxon>
        <taxon>Embryophyta</taxon>
        <taxon>Tracheophyta</taxon>
        <taxon>Spermatophyta</taxon>
        <taxon>Magnoliopsida</taxon>
        <taxon>eudicotyledons</taxon>
        <taxon>Gunneridae</taxon>
        <taxon>Pentapetalae</taxon>
        <taxon>rosids</taxon>
        <taxon>malvids</taxon>
        <taxon>Malvales</taxon>
        <taxon>Malvaceae</taxon>
        <taxon>Malvoideae</taxon>
        <taxon>Gossypium</taxon>
    </lineage>
</organism>
<feature type="non-terminal residue" evidence="1">
    <location>
        <position position="1"/>
    </location>
</feature>
<protein>
    <recommendedName>
        <fullName evidence="3">Reverse transcriptase zinc-binding domain-containing protein</fullName>
    </recommendedName>
</protein>
<dbReference type="Proteomes" id="UP000828251">
    <property type="component" value="Unassembled WGS sequence"/>
</dbReference>
<reference evidence="1 2" key="1">
    <citation type="journal article" date="2021" name="Plant Biotechnol. J.">
        <title>Multi-omics assisted identification of the key and species-specific regulatory components of drought-tolerant mechanisms in Gossypium stocksii.</title>
        <authorList>
            <person name="Yu D."/>
            <person name="Ke L."/>
            <person name="Zhang D."/>
            <person name="Wu Y."/>
            <person name="Sun Y."/>
            <person name="Mei J."/>
            <person name="Sun J."/>
            <person name="Sun Y."/>
        </authorList>
    </citation>
    <scope>NUCLEOTIDE SEQUENCE [LARGE SCALE GENOMIC DNA]</scope>
    <source>
        <strain evidence="2">cv. E1</strain>
        <tissue evidence="1">Leaf</tissue>
    </source>
</reference>
<keyword evidence="2" id="KW-1185">Reference proteome</keyword>
<accession>A0A9D3U9D0</accession>
<comment type="caution">
    <text evidence="1">The sequence shown here is derived from an EMBL/GenBank/DDBJ whole genome shotgun (WGS) entry which is preliminary data.</text>
</comment>